<accession>A0A0B2VSZ8</accession>
<proteinExistence type="predicted"/>
<name>A0A0B2VSZ8_TOXCA</name>
<dbReference type="AlphaFoldDB" id="A0A0B2VSZ8"/>
<reference evidence="1 2" key="1">
    <citation type="submission" date="2014-11" db="EMBL/GenBank/DDBJ databases">
        <title>Genetic blueprint of the zoonotic pathogen Toxocara canis.</title>
        <authorList>
            <person name="Zhu X.-Q."/>
            <person name="Korhonen P.K."/>
            <person name="Cai H."/>
            <person name="Young N.D."/>
            <person name="Nejsum P."/>
            <person name="von Samson-Himmelstjerna G."/>
            <person name="Boag P.R."/>
            <person name="Tan P."/>
            <person name="Li Q."/>
            <person name="Min J."/>
            <person name="Yang Y."/>
            <person name="Wang X."/>
            <person name="Fang X."/>
            <person name="Hall R.S."/>
            <person name="Hofmann A."/>
            <person name="Sternberg P.W."/>
            <person name="Jex A.R."/>
            <person name="Gasser R.B."/>
        </authorList>
    </citation>
    <scope>NUCLEOTIDE SEQUENCE [LARGE SCALE GENOMIC DNA]</scope>
    <source>
        <strain evidence="1">PN_DK_2014</strain>
    </source>
</reference>
<comment type="caution">
    <text evidence="1">The sequence shown here is derived from an EMBL/GenBank/DDBJ whole genome shotgun (WGS) entry which is preliminary data.</text>
</comment>
<sequence>VRSFRFKCRLLSVLINICFYKEVLRNYAPFVDFALCHPFVPLRSALVEYAYIIAHLLFYATMLFDYEGLELMSATDDTLYIDSRFSNIYEPNDIIASRNGKELMKRISTKITVK</sequence>
<feature type="non-terminal residue" evidence="1">
    <location>
        <position position="1"/>
    </location>
</feature>
<evidence type="ECO:0000313" key="2">
    <source>
        <dbReference type="Proteomes" id="UP000031036"/>
    </source>
</evidence>
<gene>
    <name evidence="1" type="ORF">Tcan_11604</name>
</gene>
<evidence type="ECO:0000313" key="1">
    <source>
        <dbReference type="EMBL" id="KHN84793.1"/>
    </source>
</evidence>
<protein>
    <submittedName>
        <fullName evidence="1">Uncharacterized protein</fullName>
    </submittedName>
</protein>
<dbReference type="OrthoDB" id="10610812at2759"/>
<organism evidence="1 2">
    <name type="scientific">Toxocara canis</name>
    <name type="common">Canine roundworm</name>
    <dbReference type="NCBI Taxonomy" id="6265"/>
    <lineage>
        <taxon>Eukaryota</taxon>
        <taxon>Metazoa</taxon>
        <taxon>Ecdysozoa</taxon>
        <taxon>Nematoda</taxon>
        <taxon>Chromadorea</taxon>
        <taxon>Rhabditida</taxon>
        <taxon>Spirurina</taxon>
        <taxon>Ascaridomorpha</taxon>
        <taxon>Ascaridoidea</taxon>
        <taxon>Toxocaridae</taxon>
        <taxon>Toxocara</taxon>
    </lineage>
</organism>
<keyword evidence="2" id="KW-1185">Reference proteome</keyword>
<dbReference type="EMBL" id="JPKZ01000901">
    <property type="protein sequence ID" value="KHN84793.1"/>
    <property type="molecule type" value="Genomic_DNA"/>
</dbReference>
<dbReference type="Proteomes" id="UP000031036">
    <property type="component" value="Unassembled WGS sequence"/>
</dbReference>